<sequence length="189" mass="20573">MRWTEENKEILWNTIFKTQSFYIDLDVVSATWPGDEKPTPKALKEHLSKYRKSLGGENKITFGMSAKRSPDDGVPVGKSRKRTGGGTGAGTGAGVQKNKAAPKGKGAAAAKGKSANAKGKGKVATKGEVQEEEHDSDVDMDEEEQEEGIKAQFKEERDLFSGVSAEVESQETLDMPFIKRDPGMDDDFC</sequence>
<organism evidence="2 3">
    <name type="scientific">Aspergillus keveii</name>
    <dbReference type="NCBI Taxonomy" id="714993"/>
    <lineage>
        <taxon>Eukaryota</taxon>
        <taxon>Fungi</taxon>
        <taxon>Dikarya</taxon>
        <taxon>Ascomycota</taxon>
        <taxon>Pezizomycotina</taxon>
        <taxon>Eurotiomycetes</taxon>
        <taxon>Eurotiomycetidae</taxon>
        <taxon>Eurotiales</taxon>
        <taxon>Aspergillaceae</taxon>
        <taxon>Aspergillus</taxon>
        <taxon>Aspergillus subgen. Nidulantes</taxon>
    </lineage>
</organism>
<feature type="compositionally biased region" description="Acidic residues" evidence="1">
    <location>
        <begin position="130"/>
        <end position="146"/>
    </location>
</feature>
<dbReference type="EMBL" id="JBFTWV010000027">
    <property type="protein sequence ID" value="KAL2796391.1"/>
    <property type="molecule type" value="Genomic_DNA"/>
</dbReference>
<gene>
    <name evidence="2" type="ORF">BJX66DRAFT_336143</name>
</gene>
<comment type="caution">
    <text evidence="2">The sequence shown here is derived from an EMBL/GenBank/DDBJ whole genome shotgun (WGS) entry which is preliminary data.</text>
</comment>
<keyword evidence="3" id="KW-1185">Reference proteome</keyword>
<evidence type="ECO:0000313" key="3">
    <source>
        <dbReference type="Proteomes" id="UP001610563"/>
    </source>
</evidence>
<feature type="compositionally biased region" description="Gly residues" evidence="1">
    <location>
        <begin position="84"/>
        <end position="93"/>
    </location>
</feature>
<reference evidence="2 3" key="1">
    <citation type="submission" date="2024-07" db="EMBL/GenBank/DDBJ databases">
        <title>Section-level genome sequencing and comparative genomics of Aspergillus sections Usti and Cavernicolus.</title>
        <authorList>
            <consortium name="Lawrence Berkeley National Laboratory"/>
            <person name="Nybo J.L."/>
            <person name="Vesth T.C."/>
            <person name="Theobald S."/>
            <person name="Frisvad J.C."/>
            <person name="Larsen T.O."/>
            <person name="Kjaerboelling I."/>
            <person name="Rothschild-Mancinelli K."/>
            <person name="Lyhne E.K."/>
            <person name="Kogle M.E."/>
            <person name="Barry K."/>
            <person name="Clum A."/>
            <person name="Na H."/>
            <person name="Ledsgaard L."/>
            <person name="Lin J."/>
            <person name="Lipzen A."/>
            <person name="Kuo A."/>
            <person name="Riley R."/>
            <person name="Mondo S."/>
            <person name="Labutti K."/>
            <person name="Haridas S."/>
            <person name="Pangalinan J."/>
            <person name="Salamov A.A."/>
            <person name="Simmons B.A."/>
            <person name="Magnuson J.K."/>
            <person name="Chen J."/>
            <person name="Drula E."/>
            <person name="Henrissat B."/>
            <person name="Wiebenga A."/>
            <person name="Lubbers R.J."/>
            <person name="Gomes A.C."/>
            <person name="Makela M.R."/>
            <person name="Stajich J."/>
            <person name="Grigoriev I.V."/>
            <person name="Mortensen U.H."/>
            <person name="De Vries R.P."/>
            <person name="Baker S.E."/>
            <person name="Andersen M.R."/>
        </authorList>
    </citation>
    <scope>NUCLEOTIDE SEQUENCE [LARGE SCALE GENOMIC DNA]</scope>
    <source>
        <strain evidence="2 3">CBS 209.92</strain>
    </source>
</reference>
<protein>
    <submittedName>
        <fullName evidence="2">Uncharacterized protein</fullName>
    </submittedName>
</protein>
<proteinExistence type="predicted"/>
<evidence type="ECO:0000256" key="1">
    <source>
        <dbReference type="SAM" id="MobiDB-lite"/>
    </source>
</evidence>
<evidence type="ECO:0000313" key="2">
    <source>
        <dbReference type="EMBL" id="KAL2796391.1"/>
    </source>
</evidence>
<feature type="compositionally biased region" description="Basic and acidic residues" evidence="1">
    <location>
        <begin position="147"/>
        <end position="159"/>
    </location>
</feature>
<accession>A0ABR4GBI4</accession>
<dbReference type="Proteomes" id="UP001610563">
    <property type="component" value="Unassembled WGS sequence"/>
</dbReference>
<feature type="compositionally biased region" description="Low complexity" evidence="1">
    <location>
        <begin position="97"/>
        <end position="124"/>
    </location>
</feature>
<feature type="region of interest" description="Disordered" evidence="1">
    <location>
        <begin position="54"/>
        <end position="189"/>
    </location>
</feature>
<name>A0ABR4GBI4_9EURO</name>